<dbReference type="PATRIC" id="fig|1619046.3.peg.825"/>
<evidence type="ECO:0000256" key="5">
    <source>
        <dbReference type="HAMAP-Rule" id="MF_01328"/>
    </source>
</evidence>
<comment type="similarity">
    <text evidence="1 5">Belongs to the universal ribosomal protein uL4 family.</text>
</comment>
<dbReference type="InterPro" id="IPR002136">
    <property type="entry name" value="Ribosomal_uL4"/>
</dbReference>
<dbReference type="Gene3D" id="3.40.1370.10">
    <property type="match status" value="1"/>
</dbReference>
<dbReference type="STRING" id="1619046.US42_C0014G0007"/>
<evidence type="ECO:0000256" key="1">
    <source>
        <dbReference type="ARBA" id="ARBA00010528"/>
    </source>
</evidence>
<dbReference type="Proteomes" id="UP000034849">
    <property type="component" value="Unassembled WGS sequence"/>
</dbReference>
<comment type="function">
    <text evidence="5">Forms part of the polypeptide exit tunnel.</text>
</comment>
<dbReference type="Pfam" id="PF00573">
    <property type="entry name" value="Ribosomal_L4"/>
    <property type="match status" value="1"/>
</dbReference>
<evidence type="ECO:0000256" key="2">
    <source>
        <dbReference type="ARBA" id="ARBA00022980"/>
    </source>
</evidence>
<dbReference type="InterPro" id="IPR013005">
    <property type="entry name" value="Ribosomal_uL4-like"/>
</dbReference>
<protein>
    <recommendedName>
        <fullName evidence="4 5">Large ribosomal subunit protein uL4</fullName>
    </recommendedName>
</protein>
<dbReference type="GO" id="GO:0019843">
    <property type="term" value="F:rRNA binding"/>
    <property type="evidence" value="ECO:0007669"/>
    <property type="project" value="UniProtKB-UniRule"/>
</dbReference>
<accession>A0A0G0GLV3</accession>
<keyword evidence="5" id="KW-0694">RNA-binding</keyword>
<sequence>MSLNVKVYNQEGKEVKDLSISEAVFAIKPKKSVLHQVFNAMLANTREPWADTKNKGEVSGGGKKPWKQKGTGRARHGSIRSPLWKGGGVTFGPLTSRNYKQKINQKMKAVATRMCLTDKVAVGHFLVVESLPADGKSKTLVALRKALAGSGKSTMILTPGMDKNIIKAASNLTKLKVQIVKDVNVVDLLNNLFVITTPEGVQILEKRLTK</sequence>
<evidence type="ECO:0000313" key="7">
    <source>
        <dbReference type="EMBL" id="KKQ27110.1"/>
    </source>
</evidence>
<keyword evidence="3 5" id="KW-0687">Ribonucleoprotein</keyword>
<dbReference type="GO" id="GO:0003735">
    <property type="term" value="F:structural constituent of ribosome"/>
    <property type="evidence" value="ECO:0007669"/>
    <property type="project" value="InterPro"/>
</dbReference>
<feature type="region of interest" description="Disordered" evidence="6">
    <location>
        <begin position="49"/>
        <end position="79"/>
    </location>
</feature>
<dbReference type="GO" id="GO:0006412">
    <property type="term" value="P:translation"/>
    <property type="evidence" value="ECO:0007669"/>
    <property type="project" value="UniProtKB-UniRule"/>
</dbReference>
<dbReference type="PANTHER" id="PTHR10746">
    <property type="entry name" value="50S RIBOSOMAL PROTEIN L4"/>
    <property type="match status" value="1"/>
</dbReference>
<comment type="subunit">
    <text evidence="5">Part of the 50S ribosomal subunit.</text>
</comment>
<dbReference type="NCBIfam" id="TIGR03953">
    <property type="entry name" value="rplD_bact"/>
    <property type="match status" value="1"/>
</dbReference>
<dbReference type="PANTHER" id="PTHR10746:SF6">
    <property type="entry name" value="LARGE RIBOSOMAL SUBUNIT PROTEIN UL4M"/>
    <property type="match status" value="1"/>
</dbReference>
<dbReference type="GO" id="GO:1990904">
    <property type="term" value="C:ribonucleoprotein complex"/>
    <property type="evidence" value="ECO:0007669"/>
    <property type="project" value="UniProtKB-KW"/>
</dbReference>
<dbReference type="HAMAP" id="MF_01328_B">
    <property type="entry name" value="Ribosomal_uL4_B"/>
    <property type="match status" value="1"/>
</dbReference>
<dbReference type="GO" id="GO:0005840">
    <property type="term" value="C:ribosome"/>
    <property type="evidence" value="ECO:0007669"/>
    <property type="project" value="UniProtKB-KW"/>
</dbReference>
<feature type="compositionally biased region" description="Basic residues" evidence="6">
    <location>
        <begin position="64"/>
        <end position="78"/>
    </location>
</feature>
<dbReference type="InterPro" id="IPR023574">
    <property type="entry name" value="Ribosomal_uL4_dom_sf"/>
</dbReference>
<dbReference type="SUPFAM" id="SSF52166">
    <property type="entry name" value="Ribosomal protein L4"/>
    <property type="match status" value="1"/>
</dbReference>
<evidence type="ECO:0000313" key="8">
    <source>
        <dbReference type="Proteomes" id="UP000034849"/>
    </source>
</evidence>
<reference evidence="7 8" key="1">
    <citation type="journal article" date="2015" name="Nature">
        <title>rRNA introns, odd ribosomes, and small enigmatic genomes across a large radiation of phyla.</title>
        <authorList>
            <person name="Brown C.T."/>
            <person name="Hug L.A."/>
            <person name="Thomas B.C."/>
            <person name="Sharon I."/>
            <person name="Castelle C.J."/>
            <person name="Singh A."/>
            <person name="Wilkins M.J."/>
            <person name="Williams K.H."/>
            <person name="Banfield J.F."/>
        </authorList>
    </citation>
    <scope>NUCLEOTIDE SEQUENCE [LARGE SCALE GENOMIC DNA]</scope>
</reference>
<dbReference type="AlphaFoldDB" id="A0A0G0GLV3"/>
<proteinExistence type="inferred from homology"/>
<organism evidence="7 8">
    <name type="scientific">Candidatus Magasanikbacteria bacterium GW2011_GWC2_37_14</name>
    <dbReference type="NCBI Taxonomy" id="1619046"/>
    <lineage>
        <taxon>Bacteria</taxon>
        <taxon>Candidatus Magasanikiibacteriota</taxon>
    </lineage>
</organism>
<keyword evidence="2 5" id="KW-0689">Ribosomal protein</keyword>
<comment type="function">
    <text evidence="5">One of the primary rRNA binding proteins, this protein initially binds near the 5'-end of the 23S rRNA. It is important during the early stages of 50S assembly. It makes multiple contacts with different domains of the 23S rRNA in the assembled 50S subunit and ribosome.</text>
</comment>
<keyword evidence="5" id="KW-0699">rRNA-binding</keyword>
<comment type="caution">
    <text evidence="7">The sequence shown here is derived from an EMBL/GenBank/DDBJ whole genome shotgun (WGS) entry which is preliminary data.</text>
</comment>
<evidence type="ECO:0000256" key="6">
    <source>
        <dbReference type="SAM" id="MobiDB-lite"/>
    </source>
</evidence>
<dbReference type="EMBL" id="LBSX01000014">
    <property type="protein sequence ID" value="KKQ27110.1"/>
    <property type="molecule type" value="Genomic_DNA"/>
</dbReference>
<name>A0A0G0GLV3_9BACT</name>
<gene>
    <name evidence="5" type="primary">rplD</name>
    <name evidence="7" type="ORF">US42_C0014G0007</name>
</gene>
<evidence type="ECO:0000256" key="3">
    <source>
        <dbReference type="ARBA" id="ARBA00023274"/>
    </source>
</evidence>
<evidence type="ECO:0000256" key="4">
    <source>
        <dbReference type="ARBA" id="ARBA00035244"/>
    </source>
</evidence>